<gene>
    <name evidence="1" type="ORF">C3K47_07845</name>
</gene>
<keyword evidence="2" id="KW-1185">Reference proteome</keyword>
<dbReference type="Proteomes" id="UP000236893">
    <property type="component" value="Unassembled WGS sequence"/>
</dbReference>
<dbReference type="RefSeq" id="WP_103788576.1">
    <property type="nucleotide sequence ID" value="NZ_PQVF01000005.1"/>
</dbReference>
<organism evidence="1 2">
    <name type="scientific">Solitalea longa</name>
    <dbReference type="NCBI Taxonomy" id="2079460"/>
    <lineage>
        <taxon>Bacteria</taxon>
        <taxon>Pseudomonadati</taxon>
        <taxon>Bacteroidota</taxon>
        <taxon>Sphingobacteriia</taxon>
        <taxon>Sphingobacteriales</taxon>
        <taxon>Sphingobacteriaceae</taxon>
        <taxon>Solitalea</taxon>
    </lineage>
</organism>
<accession>A0A2S5A349</accession>
<sequence>MKMRQKTILLTLFVLTLAGCKRIDNNWKLKTKIKEITTKADQAKNSVYKFRLDSLTDFPWNEAYFFSGDSGGIGLDYISKNIGAQWDGPNLDDGELRLIFVNDHVVVSYVDFDLNDHIWFLSCDSLPMSDQNSFTYIKKSTSNQFITYLHCNNTTKTRMFVPIHCYEIFKDRTDCK</sequence>
<evidence type="ECO:0008006" key="3">
    <source>
        <dbReference type="Google" id="ProtNLM"/>
    </source>
</evidence>
<name>A0A2S5A349_9SPHI</name>
<reference evidence="1 2" key="1">
    <citation type="submission" date="2018-01" db="EMBL/GenBank/DDBJ databases">
        <authorList>
            <person name="Gaut B.S."/>
            <person name="Morton B.R."/>
            <person name="Clegg M.T."/>
            <person name="Duvall M.R."/>
        </authorList>
    </citation>
    <scope>NUCLEOTIDE SEQUENCE [LARGE SCALE GENOMIC DNA]</scope>
    <source>
        <strain evidence="1 2">HR-AV</strain>
    </source>
</reference>
<evidence type="ECO:0000313" key="1">
    <source>
        <dbReference type="EMBL" id="POY36966.1"/>
    </source>
</evidence>
<dbReference type="AlphaFoldDB" id="A0A2S5A349"/>
<dbReference type="OrthoDB" id="851514at2"/>
<proteinExistence type="predicted"/>
<comment type="caution">
    <text evidence="1">The sequence shown here is derived from an EMBL/GenBank/DDBJ whole genome shotgun (WGS) entry which is preliminary data.</text>
</comment>
<evidence type="ECO:0000313" key="2">
    <source>
        <dbReference type="Proteomes" id="UP000236893"/>
    </source>
</evidence>
<dbReference type="PROSITE" id="PS51257">
    <property type="entry name" value="PROKAR_LIPOPROTEIN"/>
    <property type="match status" value="1"/>
</dbReference>
<protein>
    <recommendedName>
        <fullName evidence="3">Lipoprotein</fullName>
    </recommendedName>
</protein>
<dbReference type="EMBL" id="PQVF01000005">
    <property type="protein sequence ID" value="POY36966.1"/>
    <property type="molecule type" value="Genomic_DNA"/>
</dbReference>